<proteinExistence type="predicted"/>
<dbReference type="EMBL" id="MG592603">
    <property type="protein sequence ID" value="AUR97289.1"/>
    <property type="molecule type" value="Genomic_DNA"/>
</dbReference>
<organism evidence="2 3">
    <name type="scientific">Vibrio phage 1.238.A._10N.261.52.F10</name>
    <dbReference type="NCBI Taxonomy" id="1881231"/>
    <lineage>
        <taxon>Viruses</taxon>
        <taxon>Duplodnaviria</taxon>
        <taxon>Heunggongvirae</taxon>
        <taxon>Uroviricota</taxon>
        <taxon>Caudoviricetes</taxon>
        <taxon>Schitoviridae</taxon>
        <taxon>Pariacacavirus</taxon>
        <taxon>Pariacacavirus 1238A</taxon>
    </lineage>
</organism>
<evidence type="ECO:0000313" key="3">
    <source>
        <dbReference type="Proteomes" id="UP000269348"/>
    </source>
</evidence>
<name>A0A2I7RUH5_9CAUD</name>
<feature type="coiled-coil region" evidence="1">
    <location>
        <begin position="502"/>
        <end position="529"/>
    </location>
</feature>
<reference evidence="2 3" key="1">
    <citation type="submission" date="2017-11" db="EMBL/GenBank/DDBJ databases">
        <title>A major lineage of nontailed dsDNA viruses as unrecognized killers of marine bacteria.</title>
        <authorList>
            <person name="Kauffman K.M."/>
            <person name="Hussain F.A."/>
            <person name="Yang J."/>
            <person name="Arevalo P."/>
            <person name="Brown J.M."/>
            <person name="Chang W.K."/>
            <person name="VanInsberghe D."/>
            <person name="Elsherbini J."/>
            <person name="Cutler M.B."/>
            <person name="Kelly L."/>
            <person name="Polz M.F."/>
        </authorList>
    </citation>
    <scope>NUCLEOTIDE SEQUENCE [LARGE SCALE GENOMIC DNA]</scope>
</reference>
<feature type="coiled-coil region" evidence="1">
    <location>
        <begin position="426"/>
        <end position="455"/>
    </location>
</feature>
<keyword evidence="3" id="KW-1185">Reference proteome</keyword>
<dbReference type="Proteomes" id="UP000269348">
    <property type="component" value="Segment"/>
</dbReference>
<dbReference type="PANTHER" id="PTHR34491:SF156">
    <property type="entry name" value="KINESIN MOTOR DOMAIN-CONTAINING PROTEIN"/>
    <property type="match status" value="1"/>
</dbReference>
<sequence>MAVKNTLGMFEAVGLNPTTVSKADSVAKAAQSKQAKFSSQELSQSFDQFKALYPNSSFEERQNFLVQQNAFQQSQNNSFLEDVGTDLGIAFGDRLPQTGGALLGLAGDAIGSDTLSRVGWDYAKQQQQEMQASQETYSPDLASAKANILARAEARKAEAMSDGDMSAMDSLNEFFGTVGDYIVNPRAAASEAVQSSESLLTMVASGGVAGAVAKGAVKSAAKKKLGDTLKKKYVQEAIEAKANQAALTASSSVGTAYTGASEGANNALQTRDALNEIPEETLRESPDFQEYLKENDGDFDKAKDEFVKSGTADTFLISGSVAALVGKASGASDTFAQSLVKQGKKSVVKDAVKAGVTETVEETIQSGAGQLVSNIQVKEGDASQDILEDVGTNAGAGAVAGGLSGAVTSGAVGGLQKAGETITKGAEKVVQQKAIKEQQAKAKEEDETVAEYDKAKESPESVFEEFENASDEDLVKNMPKVVTSLVALREKQNSGDLTPEESAELGTKIDALKARAQKANAEAIKKTAETTAKVVAEPEKANSADTQGAFVNTVATGNADNAQVLKGSKHLTTNQKKLLDAISKPESPIGKRLKSAEEVHDEVVGGGEGFTGLMEYVDALSTVVTEKDPQRASRLLRQLTGFGASQQKKIQTGKFADGNKIPDATMALIKDEANAIKLVQDAYTDTLEKSLPEFKDFQQSATSKVKQKLNIDTNTAPDVESQVTLPRKQRKAIVQEVRATLFNLKESPEGMEQVRFKLRKAGVTKSKIDAVEEAFKTVEAIEGKKNLTPEVRKELNDANTLIDDTFVELTSALGADGLRETLDKFGVKENVESAYSVKENELDASKVEATEGHIPEQPSQKELSSEAQFKKYNELVQSIKDYVSQTPDALDDADINAQYNTVVDTELNAFSEGTQGTYNNAVELFNTLGVTNAQVTTANSETKAVTTTPSNRTYQNVIERSPFLSKSFRFVKRQIGLLHTENSLVQKLSNEKTDIYTHLTRNLSQTDKDDLNAFATYLGKFENHLNHTLKAREKAKAEGEKFNREYINDYLDEFIVDGKFIPSVASAIATGFADWMATSAHKTFRNDDRGVAKLIGENPESYNVVGADENLREAGIARTYVIEQVGRHIMATMGLTPKGTANENITKQMASNLGIAALSSAMEKSGPILEQHYAHRMVDAKGNTVFSFVSDSSNPDEAKKAAKEKGIVGEFNTAIPTVKMKLNKTQPEDGTRRLTTLADNGIRGARNVSLIRDFFGAESAIVPPVFDGQEMKDHTEDPNMSSTQAEAMNKNQNLEYELDNAGWDLFSQFDEEAQLALVDTVTPDEEAHVNNRDRNTSIRENIKREVDGLKELVRQMNEAGSKYVRFPMQASKRNKRMTMLGTLGNVQNSKLVRHLFKLKGAEVEIDSPALRTAYMKAVMEALDEDSTQGKGVDKSSDVAVTQAFNELVKSGKYAKAVEAIKSGKLEGEGKEAVQGFASSMHKLEGLIALSKYDADKAFTVNLVKENDGITNGIAIALLQYAGADSFDDYRERLARVGVFVNGNFDTFGQFSNTDGNKDSYVDFGDAVTNRLKKPEDYPASEDNILPELNFFTTITNLNQKGLVKGLGGAKVEVVTADFEVKQEPVINGYKNKQGKYVTKGLRIPRELHTQAAKGLQFFLGKGFIKNGEFVTLNDEILALIRDFSKDPLMIANYGSSIKSIKTSIASKITGAVTTALEEANRLEGKAREVALKDIESAVNLTNIFGVESFVEGELKPWEFKLADDVLETTVDDTTWDVIAAAVDVTYGAAVDGAFTEKYGNQRDTVDVVIQATRIATDIYAQQLETARQAKMKELGKDWLSVDEAKEVKESLSAKSPMVRHALGDDRLKDGIWIAKGEKSKDTTKNKSDQVKLAMPMGETGSVETATYSDKVKDPGVSAGAIMVQSLDASVQALLMRIAEMVNIHDASIFKLAQMNGNTEEYNRIFMELMSDYSIMDAVLEMLKASLEGATPEMQANTVKMLNEKNSLEKHLGENATLEQFVKYMEGVAKQSNGRVKIITDHTNTVTTQYNNGDVGQYTRENTDLYTEAELAKEFDNPTDEFVLVPPVAPAPVPSTNDEVITPVDPNQLSLFGSTSNKLTREEASAIQAEIAPKLNGSKELGQEWLKLKNTTFDSAEAKDEALDAFMKKLGVTESTPKPEVKDDWATTLDNSPSEGEKGFFLSIGEKLKKHYGSTEEGTVIDMVMKKLEHNPPKFRNYMQESYIPDELKETAKNFRGMYDPETHTVHIFVNASNNPSDEMYYDTLFHELDHAANVYALEQDALSGNPSREYRQLEDLWLSLKNNRKTTIIQAIGQDNYDYIFGTEHSTHRNIGEMLAFAKGDKNFKALLSQTNIKMPRGDASARNAWEHMLRLALRILNKTMDFDMLNAYQAMIGLSAKYYGIDHANVQTQEAHLVSTLGKNKDGSNSKRRSEAFHKTRDALLYRMNKGMSYAEAKEAMTNPKYAKEQKQVFTAYEKRSREINADDQYGAPISTETAQFIKDMELNRGTLGHIFTALAGKGPVQASKEHMKRLERMVTLIQPTIDKLTLSLYKDNQEASGELTESGINLTINTGAKANNIEMSTGEVLVHELSHTLFQGMDKKSPEYKEIVREYKKARKELKPEDFLTGIVNPTDVDKKAALDRYNHTIHNRVEGGKGYTTYLGLDGQVRNADPVEEFAVMAMTNEPLILALQARDKRLSQDGETQSMIERIRSLFQHLLNVMESKVDTRGLGTDAKMVRLVEHLQGSMNNKKSLVYRGIQKADSVLHTADEWVKDKVNPFRQVPKEIMGKISEDMGIPEMRAKLKSAIEAQSFAQNKTVIGIYNEFTTGRASLANLARLISKNSHTIEQESQFYTETITKELQAVYEGITEQESADIYSLLETDAQSLLGTHSIAEVLELVTKQDVRDARIKALKAELKKVAPSAFRYMSVHAEDLGYHLTTGERLIADGKYTNAYQIANMWGYDGKAGTIDAQQAQVIVDELATLHSLNYADLDVTNASLFDDSKFGTRGLEVALAYHQEIMEAGLETTFKDNEYNMRKGYLKEEYENNVDITIGTKADHVRLTNLGYTQGEPVRGDDLTSNRGEFYYIKENGEMAAYVTGALSTASPSRRGTDLFKISPSDSELQRLRVVLQEQELNKGKKALAKQAFSGYAPYLKAEKRSQVAQPIFDARGSVTGYRYVSTNTAKDTVHGRKKDFTRALGRTFSNISRQNNTVALNQELMETFHQTYVDSYHKEPDLFIDISTDPEYKDQYNLIPEAAKRHAKTLYGSSAIYVRRTEATVALGYRKFSVAQLQYDRDPKATAYRESLRHLNNLATVMFNNQVGISVENYWQAFVSTGKDTLVIKSGMVTAANIGSNLALLWMCGVNPVQAIKDHAEAYTSTWKWLKDKEREFAIGLELNRPELTKQQKIELEGERAMLRQEMYNNPVREMMEAGLYSAIVDDVEVGEHVAPTKDLIEQKFEPVLNKTPEAVKTVAKNFMLTHDTKAYKVMRDIAQISDFAAKYSLHKHNVKNGMKFQDSINDVRTTFVDYDIPQMKSLQYANDMGLLGFTKYMFRTQQVLIKRLGERPSRVLGFLMLNNFLGLGIPTPYDAIFSLDALGNRVYTPADWASFHTQSAPINLTVG</sequence>
<dbReference type="PANTHER" id="PTHR34491">
    <property type="entry name" value="A-TYPE INCLUSION PROTEIN, PUTATIVE-RELATED"/>
    <property type="match status" value="1"/>
</dbReference>
<keyword evidence="1" id="KW-0175">Coiled coil</keyword>
<evidence type="ECO:0000256" key="1">
    <source>
        <dbReference type="SAM" id="Coils"/>
    </source>
</evidence>
<accession>A0A2I7RUH5</accession>
<gene>
    <name evidence="2" type="ORF">NVP1238A_40</name>
</gene>
<protein>
    <submittedName>
        <fullName evidence="2">Coil containing protein</fullName>
    </submittedName>
</protein>
<evidence type="ECO:0000313" key="2">
    <source>
        <dbReference type="EMBL" id="AUR97289.1"/>
    </source>
</evidence>